<feature type="chain" id="PRO_5046017995" description="Protein kinase domain-containing protein" evidence="15">
    <location>
        <begin position="28"/>
        <end position="1159"/>
    </location>
</feature>
<dbReference type="InterPro" id="IPR003591">
    <property type="entry name" value="Leu-rich_rpt_typical-subtyp"/>
</dbReference>
<dbReference type="SMART" id="SM00220">
    <property type="entry name" value="S_TKc"/>
    <property type="match status" value="1"/>
</dbReference>
<dbReference type="InterPro" id="IPR032675">
    <property type="entry name" value="LRR_dom_sf"/>
</dbReference>
<accession>A0A6P6WD78</accession>
<name>A0A6P6WD78_COFAR</name>
<evidence type="ECO:0000313" key="17">
    <source>
        <dbReference type="Proteomes" id="UP001652660"/>
    </source>
</evidence>
<dbReference type="GeneID" id="113731095"/>
<dbReference type="PANTHER" id="PTHR27008">
    <property type="entry name" value="OS04G0122200 PROTEIN"/>
    <property type="match status" value="1"/>
</dbReference>
<dbReference type="Proteomes" id="UP001652660">
    <property type="component" value="Chromosome 2e"/>
</dbReference>
<dbReference type="GO" id="GO:0006952">
    <property type="term" value="P:defense response"/>
    <property type="evidence" value="ECO:0007669"/>
    <property type="project" value="UniProtKB-ARBA"/>
</dbReference>
<dbReference type="Gene3D" id="1.10.510.10">
    <property type="entry name" value="Transferase(Phosphotransferase) domain 1"/>
    <property type="match status" value="1"/>
</dbReference>
<dbReference type="Pfam" id="PF23598">
    <property type="entry name" value="LRR_14"/>
    <property type="match status" value="1"/>
</dbReference>
<keyword evidence="11 14" id="KW-1133">Transmembrane helix</keyword>
<keyword evidence="10 13" id="KW-0067">ATP-binding</keyword>
<evidence type="ECO:0000256" key="14">
    <source>
        <dbReference type="SAM" id="Phobius"/>
    </source>
</evidence>
<dbReference type="InterPro" id="IPR051809">
    <property type="entry name" value="Plant_receptor-like_S/T_kinase"/>
</dbReference>
<keyword evidence="3" id="KW-0433">Leucine-rich repeat</keyword>
<evidence type="ECO:0000256" key="5">
    <source>
        <dbReference type="ARBA" id="ARBA00022692"/>
    </source>
</evidence>
<evidence type="ECO:0000256" key="4">
    <source>
        <dbReference type="ARBA" id="ARBA00022679"/>
    </source>
</evidence>
<dbReference type="AlphaFoldDB" id="A0A6P6WD78"/>
<dbReference type="PANTHER" id="PTHR27008:SF602">
    <property type="entry name" value="LRR RECEPTOR-LIKE SERINE_THREONINE-PROTEIN KINASE EFR"/>
    <property type="match status" value="1"/>
</dbReference>
<dbReference type="InterPro" id="IPR000719">
    <property type="entry name" value="Prot_kinase_dom"/>
</dbReference>
<dbReference type="RefSeq" id="XP_027111962.2">
    <property type="nucleotide sequence ID" value="XM_027256161.2"/>
</dbReference>
<dbReference type="SMART" id="SM00365">
    <property type="entry name" value="LRR_SD22"/>
    <property type="match status" value="6"/>
</dbReference>
<dbReference type="InterPro" id="IPR055414">
    <property type="entry name" value="LRR_R13L4/SHOC2-like"/>
</dbReference>
<dbReference type="SUPFAM" id="SSF52058">
    <property type="entry name" value="L domain-like"/>
    <property type="match status" value="3"/>
</dbReference>
<evidence type="ECO:0000256" key="1">
    <source>
        <dbReference type="ARBA" id="ARBA00004370"/>
    </source>
</evidence>
<keyword evidence="5 14" id="KW-0812">Transmembrane</keyword>
<keyword evidence="12 14" id="KW-0472">Membrane</keyword>
<evidence type="ECO:0000256" key="2">
    <source>
        <dbReference type="ARBA" id="ARBA00008684"/>
    </source>
</evidence>
<evidence type="ECO:0000259" key="16">
    <source>
        <dbReference type="PROSITE" id="PS50011"/>
    </source>
</evidence>
<evidence type="ECO:0000256" key="7">
    <source>
        <dbReference type="ARBA" id="ARBA00022737"/>
    </source>
</evidence>
<feature type="transmembrane region" description="Helical" evidence="14">
    <location>
        <begin position="816"/>
        <end position="838"/>
    </location>
</feature>
<reference evidence="17" key="1">
    <citation type="journal article" date="2025" name="Foods">
        <title>Unveiling the Microbial Signatures of Arabica Coffee Cherries: Insights into Ripeness Specific Diversity, Functional Traits, and Implications for Quality and Safety.</title>
        <authorList>
            <consortium name="RefSeq"/>
            <person name="Tenea G.N."/>
            <person name="Cifuentes V."/>
            <person name="Reyes P."/>
            <person name="Cevallos-Vallejos M."/>
        </authorList>
    </citation>
    <scope>NUCLEOTIDE SEQUENCE [LARGE SCALE GENOMIC DNA]</scope>
</reference>
<evidence type="ECO:0000256" key="13">
    <source>
        <dbReference type="PROSITE-ProRule" id="PRU10141"/>
    </source>
</evidence>
<dbReference type="GO" id="GO:0005524">
    <property type="term" value="F:ATP binding"/>
    <property type="evidence" value="ECO:0007669"/>
    <property type="project" value="UniProtKB-UniRule"/>
</dbReference>
<evidence type="ECO:0000256" key="8">
    <source>
        <dbReference type="ARBA" id="ARBA00022741"/>
    </source>
</evidence>
<reference evidence="18" key="2">
    <citation type="submission" date="2025-08" db="UniProtKB">
        <authorList>
            <consortium name="RefSeq"/>
        </authorList>
    </citation>
    <scope>IDENTIFICATION</scope>
    <source>
        <tissue evidence="18">Leaves</tissue>
    </source>
</reference>
<keyword evidence="8 13" id="KW-0547">Nucleotide-binding</keyword>
<proteinExistence type="inferred from homology"/>
<protein>
    <recommendedName>
        <fullName evidence="16">Protein kinase domain-containing protein</fullName>
    </recommendedName>
</protein>
<sequence length="1159" mass="128278">MSKAMGKIHYLFLINFSLVSLAMMAAGNSNVTTDQLALLALRDRMINSEPREILAKNWSITSSVCDWIGVTCGSRHRRVTALNISKMNLTGTLPPQLGNLSFLVSLNISRNNFHGELPPELVHLRRLRYLNFRTNNLSGELPSWFGYLHKLQFLSLGNNSFSGSIPPSISNMSKLETLCLSFNSIEGTVPTEFQNLHNLKTLVVENNPLSGPLPLHVFNISSLENIAFWNNNLYGILPDDICQRLKKLTWLNLAYNNLIGRIPSTVSQCSLLRYLSLSGNHFTGPIPMGIGNLTMLEQIHLQMNNLTGAIPNEIGNLTMLKILNFRDNKLTGAIPNEIGNLTMLTILTFRDNKLTGVIPAEIGNLLMLTALDFHNNKLTGGIPENIGNLHRLEELYLYNNTLSGSIPAAIFNISSLQHIELNQNKFSGPIPLTASNKLSNLESLLLDDNYLSGVIPSTISNATKLVFLGLYNNELTGSIPTSLGSLRNLKFLGLARNKLSSQSSELSIFTFLTSCRTLTYLVLDNNPLNGFLPASFSNYSTSLEAISANSCKIKGNIPDGISNLSSLVLLEFSGNELIGSVPRTMHSLPNLQVLYLGSNQIKDVLDIFCGLHSLGLLDLSQNQIFGSIPECLGNMTNLRELYLDTNRLTSMIPATLLSMKDLQILKLSSNFLSGSLPLEIGNLKATYSLDLSSNQLSGIIPTTIGMLQVLQNLSLARNNLQGSIPESFSHMVSLEFLDLSHNNLSGVIPKSMEALKSLKECNVSFNRLSGEIPRDGPFRNFTGQLFMNNEGLCGDPRLSVPPCQSNSIRRSSKRKVLLLVISVSGIAAILIIAIGALLNLRWLKKPKSGSELMSMAKYDRFSYYDLLRSTDNYNESNLLGEGSYGSVYKGILSDGTVVAIKVFNLLVEDSLKSFDRECEALKSLRHRNLTKVVSCCSNPDFKALVLKYMPNGSLEKWLYSHNHFLDMFQRVNIMIDVACALEYLHYGCDTPVVHCDLKPSNILLDEDMAAHVSDFGIAKMFGQGESILYTNTLATLGYIAPEYGSEGMVSTRIDVYSFGIVLIETFSRMKPSDEMFSGDLSLKSWVEDCLPDALQVVDANLIRPEDEHFTHKLKCVLLIMNLALNCCRESPGERMNMKDVLANLKKIKHQLLMTPTLRP</sequence>
<keyword evidence="17" id="KW-1185">Reference proteome</keyword>
<keyword evidence="7" id="KW-0677">Repeat</keyword>
<dbReference type="Pfam" id="PF13855">
    <property type="entry name" value="LRR_8"/>
    <property type="match status" value="5"/>
</dbReference>
<evidence type="ECO:0000256" key="11">
    <source>
        <dbReference type="ARBA" id="ARBA00022989"/>
    </source>
</evidence>
<dbReference type="InterPro" id="IPR017441">
    <property type="entry name" value="Protein_kinase_ATP_BS"/>
</dbReference>
<organism evidence="17 18">
    <name type="scientific">Coffea arabica</name>
    <name type="common">Arabian coffee</name>
    <dbReference type="NCBI Taxonomy" id="13443"/>
    <lineage>
        <taxon>Eukaryota</taxon>
        <taxon>Viridiplantae</taxon>
        <taxon>Streptophyta</taxon>
        <taxon>Embryophyta</taxon>
        <taxon>Tracheophyta</taxon>
        <taxon>Spermatophyta</taxon>
        <taxon>Magnoliopsida</taxon>
        <taxon>eudicotyledons</taxon>
        <taxon>Gunneridae</taxon>
        <taxon>Pentapetalae</taxon>
        <taxon>asterids</taxon>
        <taxon>lamiids</taxon>
        <taxon>Gentianales</taxon>
        <taxon>Rubiaceae</taxon>
        <taxon>Ixoroideae</taxon>
        <taxon>Gardenieae complex</taxon>
        <taxon>Bertiereae - Coffeeae clade</taxon>
        <taxon>Coffeeae</taxon>
        <taxon>Coffea</taxon>
    </lineage>
</organism>
<dbReference type="GO" id="GO:0051707">
    <property type="term" value="P:response to other organism"/>
    <property type="evidence" value="ECO:0007669"/>
    <property type="project" value="UniProtKB-ARBA"/>
</dbReference>
<evidence type="ECO:0000313" key="18">
    <source>
        <dbReference type="RefSeq" id="XP_027111962.2"/>
    </source>
</evidence>
<dbReference type="Pfam" id="PF00560">
    <property type="entry name" value="LRR_1"/>
    <property type="match status" value="5"/>
</dbReference>
<dbReference type="InterPro" id="IPR008271">
    <property type="entry name" value="Ser/Thr_kinase_AS"/>
</dbReference>
<dbReference type="PROSITE" id="PS51450">
    <property type="entry name" value="LRR"/>
    <property type="match status" value="2"/>
</dbReference>
<dbReference type="GO" id="GO:0004674">
    <property type="term" value="F:protein serine/threonine kinase activity"/>
    <property type="evidence" value="ECO:0007669"/>
    <property type="project" value="UniProtKB-KW"/>
</dbReference>
<evidence type="ECO:0000256" key="9">
    <source>
        <dbReference type="ARBA" id="ARBA00022777"/>
    </source>
</evidence>
<dbReference type="GO" id="GO:0005886">
    <property type="term" value="C:plasma membrane"/>
    <property type="evidence" value="ECO:0007669"/>
    <property type="project" value="UniProtKB-SubCell"/>
</dbReference>
<keyword evidence="6 15" id="KW-0732">Signal</keyword>
<dbReference type="PROSITE" id="PS00107">
    <property type="entry name" value="PROTEIN_KINASE_ATP"/>
    <property type="match status" value="1"/>
</dbReference>
<dbReference type="SMART" id="SM00369">
    <property type="entry name" value="LRR_TYP"/>
    <property type="match status" value="16"/>
</dbReference>
<evidence type="ECO:0000256" key="15">
    <source>
        <dbReference type="SAM" id="SignalP"/>
    </source>
</evidence>
<keyword evidence="9" id="KW-0418">Kinase</keyword>
<gene>
    <name evidence="18" type="primary">LOC113731095</name>
</gene>
<evidence type="ECO:0000256" key="6">
    <source>
        <dbReference type="ARBA" id="ARBA00022729"/>
    </source>
</evidence>
<evidence type="ECO:0000256" key="12">
    <source>
        <dbReference type="ARBA" id="ARBA00023136"/>
    </source>
</evidence>
<feature type="binding site" evidence="13">
    <location>
        <position position="901"/>
    </location>
    <ligand>
        <name>ATP</name>
        <dbReference type="ChEBI" id="CHEBI:30616"/>
    </ligand>
</feature>
<comment type="similarity">
    <text evidence="2">Belongs to the protein kinase superfamily. Ser/Thr protein kinase family.</text>
</comment>
<dbReference type="Gene3D" id="3.30.200.20">
    <property type="entry name" value="Phosphorylase Kinase, domain 1"/>
    <property type="match status" value="1"/>
</dbReference>
<dbReference type="Pfam" id="PF00069">
    <property type="entry name" value="Pkinase"/>
    <property type="match status" value="1"/>
</dbReference>
<dbReference type="InterPro" id="IPR011009">
    <property type="entry name" value="Kinase-like_dom_sf"/>
</dbReference>
<evidence type="ECO:0000256" key="10">
    <source>
        <dbReference type="ARBA" id="ARBA00022840"/>
    </source>
</evidence>
<dbReference type="InterPro" id="IPR013210">
    <property type="entry name" value="LRR_N_plant-typ"/>
</dbReference>
<feature type="signal peptide" evidence="15">
    <location>
        <begin position="1"/>
        <end position="27"/>
    </location>
</feature>
<dbReference type="InterPro" id="IPR001611">
    <property type="entry name" value="Leu-rich_rpt"/>
</dbReference>
<dbReference type="Pfam" id="PF08263">
    <property type="entry name" value="LRRNT_2"/>
    <property type="match status" value="1"/>
</dbReference>
<evidence type="ECO:0000256" key="3">
    <source>
        <dbReference type="ARBA" id="ARBA00022614"/>
    </source>
</evidence>
<keyword evidence="4" id="KW-0808">Transferase</keyword>
<feature type="domain" description="Protein kinase" evidence="16">
    <location>
        <begin position="873"/>
        <end position="1152"/>
    </location>
</feature>
<dbReference type="SUPFAM" id="SSF56112">
    <property type="entry name" value="Protein kinase-like (PK-like)"/>
    <property type="match status" value="1"/>
</dbReference>
<comment type="subcellular location">
    <subcellularLocation>
        <location evidence="1">Membrane</location>
    </subcellularLocation>
</comment>
<dbReference type="PROSITE" id="PS00108">
    <property type="entry name" value="PROTEIN_KINASE_ST"/>
    <property type="match status" value="1"/>
</dbReference>
<dbReference type="PROSITE" id="PS50011">
    <property type="entry name" value="PROTEIN_KINASE_DOM"/>
    <property type="match status" value="1"/>
</dbReference>
<dbReference type="Gene3D" id="3.80.10.10">
    <property type="entry name" value="Ribonuclease Inhibitor"/>
    <property type="match status" value="6"/>
</dbReference>